<name>A0AA88T4U5_CHASR</name>
<dbReference type="Proteomes" id="UP001187415">
    <property type="component" value="Unassembled WGS sequence"/>
</dbReference>
<sequence>MPQQLKTHGYKNKASRLFTTTSSAPRLHSYSAPGTPAAIQQSKQSVIPDHLLPREHGNEAGMRVEGKEKETVSGGRETGETEMEGGRRGRETCGTRESVNQSKRETLAANTSACGLLGTPRRHKQERK</sequence>
<protein>
    <submittedName>
        <fullName evidence="2">Uncharacterized protein</fullName>
    </submittedName>
</protein>
<evidence type="ECO:0000313" key="2">
    <source>
        <dbReference type="EMBL" id="KAK2854240.1"/>
    </source>
</evidence>
<feature type="region of interest" description="Disordered" evidence="1">
    <location>
        <begin position="53"/>
        <end position="128"/>
    </location>
</feature>
<proteinExistence type="predicted"/>
<feature type="region of interest" description="Disordered" evidence="1">
    <location>
        <begin position="1"/>
        <end position="41"/>
    </location>
</feature>
<reference evidence="2" key="1">
    <citation type="submission" date="2023-07" db="EMBL/GenBank/DDBJ databases">
        <title>Chromosome-level Genome Assembly of Striped Snakehead (Channa striata).</title>
        <authorList>
            <person name="Liu H."/>
        </authorList>
    </citation>
    <scope>NUCLEOTIDE SEQUENCE</scope>
    <source>
        <strain evidence="2">Gz</strain>
        <tissue evidence="2">Muscle</tissue>
    </source>
</reference>
<accession>A0AA88T4U5</accession>
<dbReference type="EMBL" id="JAUPFM010000004">
    <property type="protein sequence ID" value="KAK2854240.1"/>
    <property type="molecule type" value="Genomic_DNA"/>
</dbReference>
<organism evidence="2 3">
    <name type="scientific">Channa striata</name>
    <name type="common">Snakehead murrel</name>
    <name type="synonym">Ophicephalus striatus</name>
    <dbReference type="NCBI Taxonomy" id="64152"/>
    <lineage>
        <taxon>Eukaryota</taxon>
        <taxon>Metazoa</taxon>
        <taxon>Chordata</taxon>
        <taxon>Craniata</taxon>
        <taxon>Vertebrata</taxon>
        <taxon>Euteleostomi</taxon>
        <taxon>Actinopterygii</taxon>
        <taxon>Neopterygii</taxon>
        <taxon>Teleostei</taxon>
        <taxon>Neoteleostei</taxon>
        <taxon>Acanthomorphata</taxon>
        <taxon>Anabantaria</taxon>
        <taxon>Anabantiformes</taxon>
        <taxon>Channoidei</taxon>
        <taxon>Channidae</taxon>
        <taxon>Channa</taxon>
    </lineage>
</organism>
<dbReference type="AlphaFoldDB" id="A0AA88T4U5"/>
<evidence type="ECO:0000256" key="1">
    <source>
        <dbReference type="SAM" id="MobiDB-lite"/>
    </source>
</evidence>
<evidence type="ECO:0000313" key="3">
    <source>
        <dbReference type="Proteomes" id="UP001187415"/>
    </source>
</evidence>
<feature type="compositionally biased region" description="Basic and acidic residues" evidence="1">
    <location>
        <begin position="53"/>
        <end position="71"/>
    </location>
</feature>
<comment type="caution">
    <text evidence="2">The sequence shown here is derived from an EMBL/GenBank/DDBJ whole genome shotgun (WGS) entry which is preliminary data.</text>
</comment>
<feature type="compositionally biased region" description="Basic and acidic residues" evidence="1">
    <location>
        <begin position="84"/>
        <end position="94"/>
    </location>
</feature>
<gene>
    <name evidence="2" type="ORF">Q5P01_006901</name>
</gene>
<keyword evidence="3" id="KW-1185">Reference proteome</keyword>